<dbReference type="AlphaFoldDB" id="A0A1S8X4Z1"/>
<dbReference type="InterPro" id="IPR002048">
    <property type="entry name" value="EF_hand_dom"/>
</dbReference>
<dbReference type="GO" id="GO:0005737">
    <property type="term" value="C:cytoplasm"/>
    <property type="evidence" value="ECO:0007669"/>
    <property type="project" value="TreeGrafter"/>
</dbReference>
<proteinExistence type="predicted"/>
<reference evidence="4 5" key="1">
    <citation type="submission" date="2015-03" db="EMBL/GenBank/DDBJ databases">
        <title>Draft genome of the nematode, Opisthorchis viverrini.</title>
        <authorList>
            <person name="Mitreva M."/>
        </authorList>
    </citation>
    <scope>NUCLEOTIDE SEQUENCE [LARGE SCALE GENOMIC DNA]</scope>
    <source>
        <strain evidence="4">Khon Kaen</strain>
    </source>
</reference>
<dbReference type="InterPro" id="IPR011992">
    <property type="entry name" value="EF-hand-dom_pair"/>
</dbReference>
<keyword evidence="5" id="KW-1185">Reference proteome</keyword>
<dbReference type="GO" id="GO:0005509">
    <property type="term" value="F:calcium ion binding"/>
    <property type="evidence" value="ECO:0007669"/>
    <property type="project" value="InterPro"/>
</dbReference>
<keyword evidence="1" id="KW-0106">Calcium</keyword>
<name>A0A1S8X4Z1_OPIVI</name>
<feature type="region of interest" description="Disordered" evidence="2">
    <location>
        <begin position="235"/>
        <end position="281"/>
    </location>
</feature>
<dbReference type="GO" id="GO:0005886">
    <property type="term" value="C:plasma membrane"/>
    <property type="evidence" value="ECO:0007669"/>
    <property type="project" value="TreeGrafter"/>
</dbReference>
<feature type="region of interest" description="Disordered" evidence="2">
    <location>
        <begin position="610"/>
        <end position="652"/>
    </location>
</feature>
<dbReference type="PROSITE" id="PS00018">
    <property type="entry name" value="EF_HAND_1"/>
    <property type="match status" value="1"/>
</dbReference>
<gene>
    <name evidence="4" type="ORF">X801_02310</name>
</gene>
<accession>A0A1S8X4Z1</accession>
<sequence length="736" mass="82437">MVKVINDRTMDRLRLTEQEIGFYFDIFDSCDVEKIGKIPMKTCTSLLNKAGLSQMTTRRILNILGAGHGGFLGRNQFFTMLRSSQRMLCKYLVSFSVHLWLTFQGGTFNYRIFRPMLRRKLSSVGKGMFQLHLSCSARSPVNAAANISPDTDISEGEFRGSNEDFRGTLSEISTHLSTVSPPRTPTATRDEELSDNASGFTTDRTETDKWLEYGDDEESLLTKEHIERTDPYGVLQTGKMQSNDSCSPHRSHSRKCREHYVNRSSSSASSGSVSTSTLNSNTSISDGTVWHALDDGTVIKHVTPEWAYRNLENRPKNRAISPIVTSPIHTPLSSDIDNTDYEVRLKRSSRSKSSGFGLCGTKSHTNYIMNGTQVPTESKKEHHQRWLSLFTLHPKREVEYANQFENLFPDGKTSNTQRASFSDIQQLFMTQFRVSPEDLKQIWRLADLDRDNYLNKAEFCLASHLAHLHGNKGLSINDAVSATASYIAKHLSGVPNSSSHTARAFISNALSHRTFAHKPARNLCFHWTYFYLPKNAVDMVESQQHRPTMTDFQPVETGDAEDDYSVAEQDAFGETALLPDRVPGDTNLLEHFSPRSSHSCSLATSFSVNSSDSQVSSQSSSVSTSSSSEADSDTENHKDSPSRLVDGKSNFRKVKHRRVDPLQVLAAVSGHRPSKLAQYSGGHRRRLLASLIREAKAANHSLLRLNNEIRAEWIELNDQHVNLSAQLQHLGLEPPS</sequence>
<dbReference type="SUPFAM" id="SSF47473">
    <property type="entry name" value="EF-hand"/>
    <property type="match status" value="1"/>
</dbReference>
<dbReference type="SMART" id="SM00027">
    <property type="entry name" value="EH"/>
    <property type="match status" value="1"/>
</dbReference>
<feature type="domain" description="EF-hand" evidence="3">
    <location>
        <begin position="434"/>
        <end position="469"/>
    </location>
</feature>
<evidence type="ECO:0000259" key="3">
    <source>
        <dbReference type="PROSITE" id="PS50222"/>
    </source>
</evidence>
<feature type="region of interest" description="Disordered" evidence="2">
    <location>
        <begin position="176"/>
        <end position="201"/>
    </location>
</feature>
<dbReference type="GO" id="GO:0016197">
    <property type="term" value="P:endosomal transport"/>
    <property type="evidence" value="ECO:0007669"/>
    <property type="project" value="TreeGrafter"/>
</dbReference>
<evidence type="ECO:0000256" key="2">
    <source>
        <dbReference type="SAM" id="MobiDB-lite"/>
    </source>
</evidence>
<dbReference type="PANTHER" id="PTHR11216">
    <property type="entry name" value="EH DOMAIN"/>
    <property type="match status" value="1"/>
</dbReference>
<dbReference type="PROSITE" id="PS50222">
    <property type="entry name" value="EF_HAND_2"/>
    <property type="match status" value="1"/>
</dbReference>
<dbReference type="GO" id="GO:0006897">
    <property type="term" value="P:endocytosis"/>
    <property type="evidence" value="ECO:0007669"/>
    <property type="project" value="TreeGrafter"/>
</dbReference>
<dbReference type="Pfam" id="PF12763">
    <property type="entry name" value="EH"/>
    <property type="match status" value="1"/>
</dbReference>
<evidence type="ECO:0000313" key="4">
    <source>
        <dbReference type="EMBL" id="OON21795.1"/>
    </source>
</evidence>
<feature type="compositionally biased region" description="Low complexity" evidence="2">
    <location>
        <begin position="610"/>
        <end position="629"/>
    </location>
</feature>
<evidence type="ECO:0000256" key="1">
    <source>
        <dbReference type="ARBA" id="ARBA00022837"/>
    </source>
</evidence>
<feature type="compositionally biased region" description="Polar residues" evidence="2">
    <location>
        <begin position="176"/>
        <end position="187"/>
    </location>
</feature>
<dbReference type="Gene3D" id="1.10.238.10">
    <property type="entry name" value="EF-hand"/>
    <property type="match status" value="2"/>
</dbReference>
<dbReference type="InterPro" id="IPR018247">
    <property type="entry name" value="EF_Hand_1_Ca_BS"/>
</dbReference>
<evidence type="ECO:0000313" key="5">
    <source>
        <dbReference type="Proteomes" id="UP000243686"/>
    </source>
</evidence>
<feature type="compositionally biased region" description="Low complexity" evidence="2">
    <location>
        <begin position="262"/>
        <end position="281"/>
    </location>
</feature>
<protein>
    <submittedName>
        <fullName evidence="4">EF hand</fullName>
    </submittedName>
</protein>
<dbReference type="Proteomes" id="UP000243686">
    <property type="component" value="Unassembled WGS sequence"/>
</dbReference>
<dbReference type="EMBL" id="KV891990">
    <property type="protein sequence ID" value="OON21795.1"/>
    <property type="molecule type" value="Genomic_DNA"/>
</dbReference>
<dbReference type="InterPro" id="IPR000261">
    <property type="entry name" value="EH_dom"/>
</dbReference>
<organism evidence="4 5">
    <name type="scientific">Opisthorchis viverrini</name>
    <name type="common">Southeast Asian liver fluke</name>
    <dbReference type="NCBI Taxonomy" id="6198"/>
    <lineage>
        <taxon>Eukaryota</taxon>
        <taxon>Metazoa</taxon>
        <taxon>Spiralia</taxon>
        <taxon>Lophotrochozoa</taxon>
        <taxon>Platyhelminthes</taxon>
        <taxon>Trematoda</taxon>
        <taxon>Digenea</taxon>
        <taxon>Opisthorchiida</taxon>
        <taxon>Opisthorchiata</taxon>
        <taxon>Opisthorchiidae</taxon>
        <taxon>Opisthorchis</taxon>
    </lineage>
</organism>
<feature type="compositionally biased region" description="Polar residues" evidence="2">
    <location>
        <begin position="238"/>
        <end position="248"/>
    </location>
</feature>